<dbReference type="GO" id="GO:0005829">
    <property type="term" value="C:cytosol"/>
    <property type="evidence" value="ECO:0007669"/>
    <property type="project" value="TreeGrafter"/>
</dbReference>
<evidence type="ECO:0000313" key="13">
    <source>
        <dbReference type="Proteomes" id="UP000722791"/>
    </source>
</evidence>
<evidence type="ECO:0000256" key="2">
    <source>
        <dbReference type="ARBA" id="ARBA00008346"/>
    </source>
</evidence>
<dbReference type="PANTHER" id="PTHR30523:SF6">
    <property type="entry name" value="PHOSPHOENOLPYRUVATE CARBOXYLASE"/>
    <property type="match status" value="1"/>
</dbReference>
<dbReference type="EC" id="4.1.1.31" evidence="3"/>
<dbReference type="GO" id="GO:0008964">
    <property type="term" value="F:phosphoenolpyruvate carboxylase activity"/>
    <property type="evidence" value="ECO:0007669"/>
    <property type="project" value="UniProtKB-EC"/>
</dbReference>
<feature type="region of interest" description="Disordered" evidence="10">
    <location>
        <begin position="426"/>
        <end position="486"/>
    </location>
</feature>
<comment type="cofactor">
    <cofactor evidence="1">
        <name>Mg(2+)</name>
        <dbReference type="ChEBI" id="CHEBI:18420"/>
    </cofactor>
</comment>
<evidence type="ECO:0000256" key="7">
    <source>
        <dbReference type="ARBA" id="ARBA00048995"/>
    </source>
</evidence>
<proteinExistence type="inferred from homology"/>
<feature type="active site" evidence="8">
    <location>
        <position position="156"/>
    </location>
</feature>
<dbReference type="AlphaFoldDB" id="A0A8J4DC72"/>
<feature type="region of interest" description="Disordered" evidence="10">
    <location>
        <begin position="376"/>
        <end position="396"/>
    </location>
</feature>
<keyword evidence="5" id="KW-0456">Lyase</keyword>
<gene>
    <name evidence="11" type="ORF">Vretifemale_3120</name>
    <name evidence="12" type="ORF">Vretimale_4503</name>
</gene>
<comment type="catalytic activity">
    <reaction evidence="7">
        <text>oxaloacetate + phosphate = phosphoenolpyruvate + hydrogencarbonate</text>
        <dbReference type="Rhea" id="RHEA:28370"/>
        <dbReference type="ChEBI" id="CHEBI:16452"/>
        <dbReference type="ChEBI" id="CHEBI:17544"/>
        <dbReference type="ChEBI" id="CHEBI:43474"/>
        <dbReference type="ChEBI" id="CHEBI:58702"/>
        <dbReference type="EC" id="4.1.1.31"/>
    </reaction>
</comment>
<feature type="compositionally biased region" description="Basic residues" evidence="10">
    <location>
        <begin position="382"/>
        <end position="392"/>
    </location>
</feature>
<dbReference type="InterPro" id="IPR015813">
    <property type="entry name" value="Pyrv/PenolPyrv_kinase-like_dom"/>
</dbReference>
<accession>A0A8J4DC72</accession>
<dbReference type="OrthoDB" id="1365747at2759"/>
<evidence type="ECO:0000256" key="4">
    <source>
        <dbReference type="ARBA" id="ARBA00022842"/>
    </source>
</evidence>
<evidence type="ECO:0000256" key="3">
    <source>
        <dbReference type="ARBA" id="ARBA00012305"/>
    </source>
</evidence>
<dbReference type="Proteomes" id="UP000722791">
    <property type="component" value="Unassembled WGS sequence"/>
</dbReference>
<evidence type="ECO:0000256" key="5">
    <source>
        <dbReference type="ARBA" id="ARBA00023239"/>
    </source>
</evidence>
<dbReference type="InterPro" id="IPR033129">
    <property type="entry name" value="PEPCASE_His_AS"/>
</dbReference>
<organism evidence="12 13">
    <name type="scientific">Volvox reticuliferus</name>
    <dbReference type="NCBI Taxonomy" id="1737510"/>
    <lineage>
        <taxon>Eukaryota</taxon>
        <taxon>Viridiplantae</taxon>
        <taxon>Chlorophyta</taxon>
        <taxon>core chlorophytes</taxon>
        <taxon>Chlorophyceae</taxon>
        <taxon>CS clade</taxon>
        <taxon>Chlamydomonadales</taxon>
        <taxon>Volvocaceae</taxon>
        <taxon>Volvox</taxon>
    </lineage>
</organism>
<sequence>MADSTYDFGAVRDDLTPLEDDCKLLGGLLDDCLRVEVGEVLFKKIERIRILAQCASTLSLNGDSDASDMISKRLADELMTLEMEEAMPLTRAYGHYLNLSGIAELHHGVRRDRSQREPNANSCENVFSRLITEGVDPDELYNAVSDQQVEIVLTAHPTQVNRRTLQYKHTHIAALLQQHDRSDLTPEERRNIVLELQREVAALWQTDELRRQKPTPLDEARGGLHIVEQSLWAAVPQYMRRLSAALKRYTGHDLPLRATPFKFGSWMGGDRDGNPNVTATVTAHVTALARWMAADLYLREIDTLRFELSMSQCSQALWIMADNITKEGHTRKAGAVQAKAAAAANQGAADAAAHGGSEAAAAAAAAAASTAGLPVSFTRPPQAHHHYRRRATKASADVGAGELSGGAGAAFPGGMILGTQPVSSHTAAEVSVPHDLPGQDEVEGDSDFEFSLSRRESESGDAACSPQPPFTSPPADGRTASATAAAAAADGTPIKAEDVLPTMPVVLTSLPSVASVTSAAAPFADPGTPDAVPPLTPNTMATPFRAAASEPQYLGGTMAVAPTPAASGAAAIAKLAAACVGATADPSFAADGAQNSIDPNPRRRTLLAERTATELAQFARAHDHPGSHPYRTVLGRVRDRLAATRRRMEDLLSGREPSAPPEGGALWYENEDELAEPLLACYWSLWQCGGGLIADGRLLDLIRRVYTFGMCLMKLDLRQESTRHAEALDAVTTYLEYGSYLEWSEDQKIEWLTKELQGRRPLIPSDMPMTAEVREVLDTFKVAARLGRGSLGAYVISMTKGASDVMAVELLQREATAQVCAELGRTPDESASLRVVPLFETLEDLEAAGDIVTRLFTNPWYRSHLATAHNNHQEVMLGYSDSGKDAGRLAANWALYKCQEKVVEMAKAHGVRLTLFHGRGGTVGRGGGPTHIAIQSQPPGSVNGSFRITEQGEMVQAKFGISGVALSQLETYTTAVLLATLRPPSPPRHEKWRSVMDKLSQVSCDSYRNIVHHNPVFIQYFKRATPEEELGNLNIGSRPSRRRQDPSISTLRAIPWIFAWTQNRLILPSWLGIGAALKAAIEEGDLPTLQAMYRDWRFFGSTVDLIEMILAKTEPRIAALYESVLVEDSDQKRLGSELRERLARCQTAICAVTGHAHLLDNNPTLRKLISMRNPYIDPINILQVEVLRRLRKDPNNQRLRDALLISINGIAAGMRNTG</sequence>
<dbReference type="GO" id="GO:0015977">
    <property type="term" value="P:carbon fixation"/>
    <property type="evidence" value="ECO:0007669"/>
    <property type="project" value="UniProtKB-KW"/>
</dbReference>
<comment type="similarity">
    <text evidence="2">Belongs to the PEPCase type 1 family.</text>
</comment>
<keyword evidence="6" id="KW-0120">Carbon dioxide fixation</keyword>
<dbReference type="EMBL" id="BNCQ01000006">
    <property type="protein sequence ID" value="GIL99306.1"/>
    <property type="molecule type" value="Genomic_DNA"/>
</dbReference>
<comment type="caution">
    <text evidence="12">The sequence shown here is derived from an EMBL/GenBank/DDBJ whole genome shotgun (WGS) entry which is preliminary data.</text>
</comment>
<feature type="active site" evidence="9">
    <location>
        <position position="884"/>
    </location>
</feature>
<dbReference type="Pfam" id="PF00311">
    <property type="entry name" value="PEPcase"/>
    <property type="match status" value="2"/>
</dbReference>
<dbReference type="GO" id="GO:0006099">
    <property type="term" value="P:tricarboxylic acid cycle"/>
    <property type="evidence" value="ECO:0007669"/>
    <property type="project" value="InterPro"/>
</dbReference>
<dbReference type="SUPFAM" id="SSF51621">
    <property type="entry name" value="Phosphoenolpyruvate/pyruvate domain"/>
    <property type="match status" value="2"/>
</dbReference>
<dbReference type="InterPro" id="IPR022805">
    <property type="entry name" value="PEP_COase_bac/pln-type"/>
</dbReference>
<evidence type="ECO:0000256" key="8">
    <source>
        <dbReference type="PROSITE-ProRule" id="PRU10111"/>
    </source>
</evidence>
<evidence type="ECO:0000313" key="11">
    <source>
        <dbReference type="EMBL" id="GIL72820.1"/>
    </source>
</evidence>
<dbReference type="InterPro" id="IPR018129">
    <property type="entry name" value="PEP_COase_Lys_AS"/>
</dbReference>
<dbReference type="PANTHER" id="PTHR30523">
    <property type="entry name" value="PHOSPHOENOLPYRUVATE CARBOXYLASE"/>
    <property type="match status" value="1"/>
</dbReference>
<dbReference type="PROSITE" id="PS00393">
    <property type="entry name" value="PEPCASE_2"/>
    <property type="match status" value="1"/>
</dbReference>
<dbReference type="HAMAP" id="MF_00595">
    <property type="entry name" value="PEPcase_type1"/>
    <property type="match status" value="1"/>
</dbReference>
<dbReference type="PROSITE" id="PS00781">
    <property type="entry name" value="PEPCASE_1"/>
    <property type="match status" value="1"/>
</dbReference>
<evidence type="ECO:0000313" key="12">
    <source>
        <dbReference type="EMBL" id="GIL99306.1"/>
    </source>
</evidence>
<feature type="compositionally biased region" description="Acidic residues" evidence="10">
    <location>
        <begin position="438"/>
        <end position="448"/>
    </location>
</feature>
<evidence type="ECO:0000256" key="9">
    <source>
        <dbReference type="PROSITE-ProRule" id="PRU10112"/>
    </source>
</evidence>
<dbReference type="PRINTS" id="PR00150">
    <property type="entry name" value="PEPCARBXLASE"/>
</dbReference>
<evidence type="ECO:0000313" key="14">
    <source>
        <dbReference type="Proteomes" id="UP000747110"/>
    </source>
</evidence>
<dbReference type="Gene3D" id="1.20.1440.90">
    <property type="entry name" value="Phosphoenolpyruvate/pyruvate domain"/>
    <property type="match status" value="2"/>
</dbReference>
<dbReference type="InterPro" id="IPR021135">
    <property type="entry name" value="PEP_COase"/>
</dbReference>
<keyword evidence="14" id="KW-1185">Reference proteome</keyword>
<evidence type="ECO:0000256" key="10">
    <source>
        <dbReference type="SAM" id="MobiDB-lite"/>
    </source>
</evidence>
<keyword evidence="4" id="KW-0460">Magnesium</keyword>
<protein>
    <recommendedName>
        <fullName evidence="3">phosphoenolpyruvate carboxylase</fullName>
        <ecNumber evidence="3">4.1.1.31</ecNumber>
    </recommendedName>
</protein>
<evidence type="ECO:0000256" key="6">
    <source>
        <dbReference type="ARBA" id="ARBA00023300"/>
    </source>
</evidence>
<dbReference type="EMBL" id="BNCP01000004">
    <property type="protein sequence ID" value="GIL72820.1"/>
    <property type="molecule type" value="Genomic_DNA"/>
</dbReference>
<dbReference type="Proteomes" id="UP000747110">
    <property type="component" value="Unassembled WGS sequence"/>
</dbReference>
<name>A0A8J4DC72_9CHLO</name>
<evidence type="ECO:0000256" key="1">
    <source>
        <dbReference type="ARBA" id="ARBA00001946"/>
    </source>
</evidence>
<reference evidence="12" key="1">
    <citation type="journal article" date="2021" name="Proc. Natl. Acad. Sci. U.S.A.">
        <title>Three genomes in the algal genus Volvox reveal the fate of a haploid sex-determining region after a transition to homothallism.</title>
        <authorList>
            <person name="Yamamoto K."/>
            <person name="Hamaji T."/>
            <person name="Kawai-Toyooka H."/>
            <person name="Matsuzaki R."/>
            <person name="Takahashi F."/>
            <person name="Nishimura Y."/>
            <person name="Kawachi M."/>
            <person name="Noguchi H."/>
            <person name="Minakuchi Y."/>
            <person name="Umen J.G."/>
            <person name="Toyoda A."/>
            <person name="Nozaki H."/>
        </authorList>
    </citation>
    <scope>NUCLEOTIDE SEQUENCE</scope>
    <source>
        <strain evidence="12">NIES-3785</strain>
        <strain evidence="11">NIES-3786</strain>
    </source>
</reference>